<dbReference type="PANTHER" id="PTHR12910:SF2">
    <property type="entry name" value="NADH DEHYDROGENASE [UBIQUINONE] 1 ALPHA SUBCOMPLEX SUBUNIT 12"/>
    <property type="match status" value="1"/>
</dbReference>
<organism evidence="2 3">
    <name type="scientific">Roseomonas elaeocarpi</name>
    <dbReference type="NCBI Taxonomy" id="907779"/>
    <lineage>
        <taxon>Bacteria</taxon>
        <taxon>Pseudomonadati</taxon>
        <taxon>Pseudomonadota</taxon>
        <taxon>Alphaproteobacteria</taxon>
        <taxon>Acetobacterales</taxon>
        <taxon>Roseomonadaceae</taxon>
        <taxon>Roseomonas</taxon>
    </lineage>
</organism>
<protein>
    <submittedName>
        <fullName evidence="2">NADH:ubiquinone oxidoreductase subunit NDUFA12</fullName>
    </submittedName>
</protein>
<keyword evidence="3" id="KW-1185">Reference proteome</keyword>
<dbReference type="NCBIfam" id="NF006040">
    <property type="entry name" value="PRK08183.1"/>
    <property type="match status" value="1"/>
</dbReference>
<evidence type="ECO:0000256" key="1">
    <source>
        <dbReference type="SAM" id="MobiDB-lite"/>
    </source>
</evidence>
<dbReference type="EMBL" id="JBHLUN010000008">
    <property type="protein sequence ID" value="MFC0409082.1"/>
    <property type="molecule type" value="Genomic_DNA"/>
</dbReference>
<dbReference type="RefSeq" id="WP_377044832.1">
    <property type="nucleotide sequence ID" value="NZ_JBHLUN010000008.1"/>
</dbReference>
<accession>A0ABV6JUU2</accession>
<gene>
    <name evidence="2" type="ORF">ACFFGY_12540</name>
</gene>
<dbReference type="Pfam" id="PF05071">
    <property type="entry name" value="NDUFA12"/>
    <property type="match status" value="1"/>
</dbReference>
<reference evidence="2 3" key="1">
    <citation type="submission" date="2024-09" db="EMBL/GenBank/DDBJ databases">
        <authorList>
            <person name="Sun Q."/>
            <person name="Mori K."/>
        </authorList>
    </citation>
    <scope>NUCLEOTIDE SEQUENCE [LARGE SCALE GENOMIC DNA]</scope>
    <source>
        <strain evidence="2 3">TBRC 5777</strain>
    </source>
</reference>
<evidence type="ECO:0000313" key="3">
    <source>
        <dbReference type="Proteomes" id="UP001589865"/>
    </source>
</evidence>
<dbReference type="Proteomes" id="UP001589865">
    <property type="component" value="Unassembled WGS sequence"/>
</dbReference>
<feature type="region of interest" description="Disordered" evidence="1">
    <location>
        <begin position="86"/>
        <end position="118"/>
    </location>
</feature>
<proteinExistence type="predicted"/>
<evidence type="ECO:0000313" key="2">
    <source>
        <dbReference type="EMBL" id="MFC0409082.1"/>
    </source>
</evidence>
<comment type="caution">
    <text evidence="2">The sequence shown here is derived from an EMBL/GenBank/DDBJ whole genome shotgun (WGS) entry which is preliminary data.</text>
</comment>
<sequence>MSTFMRLISGLKGRRVGTDRFGNIYFETRNVVRGFNHTRRWVVYAGRAEATDVPPEWHGWLHHATPDPLDERQRYAWQRDHQPNMTGTALAYRPKGHDYEGGKSPASYGDYDAWTPGS</sequence>
<name>A0ABV6JUU2_9PROT</name>
<dbReference type="InterPro" id="IPR007763">
    <property type="entry name" value="NDUFA12"/>
</dbReference>
<dbReference type="PANTHER" id="PTHR12910">
    <property type="entry name" value="NADH-UBIQUINONE OXIDOREDUCTASE SUBUNIT B17.2"/>
    <property type="match status" value="1"/>
</dbReference>